<dbReference type="SMART" id="SM00100">
    <property type="entry name" value="cNMP"/>
    <property type="match status" value="1"/>
</dbReference>
<organism evidence="2 3">
    <name type="scientific">Nocardioides aquaticus</name>
    <dbReference type="NCBI Taxonomy" id="160826"/>
    <lineage>
        <taxon>Bacteria</taxon>
        <taxon>Bacillati</taxon>
        <taxon>Actinomycetota</taxon>
        <taxon>Actinomycetes</taxon>
        <taxon>Propionibacteriales</taxon>
        <taxon>Nocardioidaceae</taxon>
        <taxon>Nocardioides</taxon>
    </lineage>
</organism>
<proteinExistence type="predicted"/>
<evidence type="ECO:0000313" key="3">
    <source>
        <dbReference type="Proteomes" id="UP000679307"/>
    </source>
</evidence>
<name>A0ABX8EGL3_9ACTN</name>
<dbReference type="InterPro" id="IPR018490">
    <property type="entry name" value="cNMP-bd_dom_sf"/>
</dbReference>
<evidence type="ECO:0000313" key="2">
    <source>
        <dbReference type="EMBL" id="QVT78766.1"/>
    </source>
</evidence>
<dbReference type="RefSeq" id="WP_214058308.1">
    <property type="nucleotide sequence ID" value="NZ_BAAAHS010000072.1"/>
</dbReference>
<keyword evidence="3" id="KW-1185">Reference proteome</keyword>
<dbReference type="InterPro" id="IPR000595">
    <property type="entry name" value="cNMP-bd_dom"/>
</dbReference>
<dbReference type="SUPFAM" id="SSF51206">
    <property type="entry name" value="cAMP-binding domain-like"/>
    <property type="match status" value="1"/>
</dbReference>
<dbReference type="CDD" id="cd00038">
    <property type="entry name" value="CAP_ED"/>
    <property type="match status" value="1"/>
</dbReference>
<dbReference type="Gene3D" id="2.60.120.10">
    <property type="entry name" value="Jelly Rolls"/>
    <property type="match status" value="1"/>
</dbReference>
<dbReference type="PROSITE" id="PS50042">
    <property type="entry name" value="CNMP_BINDING_3"/>
    <property type="match status" value="1"/>
</dbReference>
<sequence>MAKSDDLTARLTRVPRFADLSKRELAKVADAGRLVHLPAQWSLMAETTPADKAYVLLTGTAEVRRKGAVVATVGAGDLIGEIGVLQKKLRTAAVVSTSELEVVHFTNEDLSRLAEEIPAFGRALEATAAAHAD</sequence>
<accession>A0ABX8EGL3</accession>
<dbReference type="Pfam" id="PF00027">
    <property type="entry name" value="cNMP_binding"/>
    <property type="match status" value="1"/>
</dbReference>
<feature type="domain" description="Cyclic nucleotide-binding" evidence="1">
    <location>
        <begin position="16"/>
        <end position="113"/>
    </location>
</feature>
<reference evidence="2 3" key="1">
    <citation type="submission" date="2021-05" db="EMBL/GenBank/DDBJ databases">
        <title>Complete genome of Nocardioides aquaticus KCTC 9944T isolated from meromictic and hypersaline Ekho Lake, Antarctica.</title>
        <authorList>
            <person name="Hwang K."/>
            <person name="Kim K.M."/>
            <person name="Choe H."/>
        </authorList>
    </citation>
    <scope>NUCLEOTIDE SEQUENCE [LARGE SCALE GENOMIC DNA]</scope>
    <source>
        <strain evidence="2 3">KCTC 9944</strain>
    </source>
</reference>
<dbReference type="PROSITE" id="PS00889">
    <property type="entry name" value="CNMP_BINDING_2"/>
    <property type="match status" value="1"/>
</dbReference>
<dbReference type="EMBL" id="CP075371">
    <property type="protein sequence ID" value="QVT78766.1"/>
    <property type="molecule type" value="Genomic_DNA"/>
</dbReference>
<dbReference type="InterPro" id="IPR018488">
    <property type="entry name" value="cNMP-bd_CS"/>
</dbReference>
<dbReference type="InterPro" id="IPR014710">
    <property type="entry name" value="RmlC-like_jellyroll"/>
</dbReference>
<gene>
    <name evidence="2" type="ORF">ENKNEFLB_01144</name>
</gene>
<dbReference type="Proteomes" id="UP000679307">
    <property type="component" value="Chromosome"/>
</dbReference>
<protein>
    <submittedName>
        <fullName evidence="2">NTE family protein</fullName>
    </submittedName>
</protein>
<evidence type="ECO:0000259" key="1">
    <source>
        <dbReference type="PROSITE" id="PS50042"/>
    </source>
</evidence>